<reference evidence="2" key="1">
    <citation type="journal article" date="2017" name="Front. Plant Sci.">
        <title>Climate Clever Clovers: New Paradigm to Reduce the Environmental Footprint of Ruminants by Breeding Low Methanogenic Forages Utilizing Haplotype Variation.</title>
        <authorList>
            <person name="Kaur P."/>
            <person name="Appels R."/>
            <person name="Bayer P.E."/>
            <person name="Keeble-Gagnere G."/>
            <person name="Wang J."/>
            <person name="Hirakawa H."/>
            <person name="Shirasawa K."/>
            <person name="Vercoe P."/>
            <person name="Stefanova K."/>
            <person name="Durmic Z."/>
            <person name="Nichols P."/>
            <person name="Revell C."/>
            <person name="Isobe S.N."/>
            <person name="Edwards D."/>
            <person name="Erskine W."/>
        </authorList>
    </citation>
    <scope>NUCLEOTIDE SEQUENCE [LARGE SCALE GENOMIC DNA]</scope>
    <source>
        <strain evidence="2">cv. Daliak</strain>
    </source>
</reference>
<evidence type="ECO:0000313" key="1">
    <source>
        <dbReference type="EMBL" id="GAU44703.1"/>
    </source>
</evidence>
<gene>
    <name evidence="1" type="ORF">TSUD_24660</name>
</gene>
<organism evidence="1 2">
    <name type="scientific">Trifolium subterraneum</name>
    <name type="common">Subterranean clover</name>
    <dbReference type="NCBI Taxonomy" id="3900"/>
    <lineage>
        <taxon>Eukaryota</taxon>
        <taxon>Viridiplantae</taxon>
        <taxon>Streptophyta</taxon>
        <taxon>Embryophyta</taxon>
        <taxon>Tracheophyta</taxon>
        <taxon>Spermatophyta</taxon>
        <taxon>Magnoliopsida</taxon>
        <taxon>eudicotyledons</taxon>
        <taxon>Gunneridae</taxon>
        <taxon>Pentapetalae</taxon>
        <taxon>rosids</taxon>
        <taxon>fabids</taxon>
        <taxon>Fabales</taxon>
        <taxon>Fabaceae</taxon>
        <taxon>Papilionoideae</taxon>
        <taxon>50 kb inversion clade</taxon>
        <taxon>NPAAA clade</taxon>
        <taxon>Hologalegina</taxon>
        <taxon>IRL clade</taxon>
        <taxon>Trifolieae</taxon>
        <taxon>Trifolium</taxon>
    </lineage>
</organism>
<sequence>MGEAKEIGLSRERRRKVLRRVDERERFGSRMVDKKGEIWDNLIWDISDLDPDPLLQSSLQHSRLQRYPPLDQSNGY</sequence>
<keyword evidence="2" id="KW-1185">Reference proteome</keyword>
<evidence type="ECO:0000313" key="2">
    <source>
        <dbReference type="Proteomes" id="UP000242715"/>
    </source>
</evidence>
<dbReference type="Proteomes" id="UP000242715">
    <property type="component" value="Unassembled WGS sequence"/>
</dbReference>
<name>A0A2Z6NRF2_TRISU</name>
<dbReference type="AlphaFoldDB" id="A0A2Z6NRF2"/>
<accession>A0A2Z6NRF2</accession>
<protein>
    <submittedName>
        <fullName evidence="1">Uncharacterized protein</fullName>
    </submittedName>
</protein>
<dbReference type="EMBL" id="DF974065">
    <property type="protein sequence ID" value="GAU44703.1"/>
    <property type="molecule type" value="Genomic_DNA"/>
</dbReference>
<proteinExistence type="predicted"/>